<dbReference type="RefSeq" id="YP_009838304.1">
    <property type="nucleotide sequence ID" value="NC_048709.1"/>
</dbReference>
<dbReference type="Proteomes" id="UP000260311">
    <property type="component" value="Segment"/>
</dbReference>
<name>A0A384ZS44_9CAUD</name>
<reference evidence="2 3" key="1">
    <citation type="submission" date="2018-05" db="EMBL/GenBank/DDBJ databases">
        <title>The genome of Vibrio coralliilyticus phage YC.</title>
        <authorList>
            <person name="Benler S."/>
        </authorList>
    </citation>
    <scope>NUCLEOTIDE SEQUENCE [LARGE SCALE GENOMIC DNA]</scope>
</reference>
<feature type="region of interest" description="Disordered" evidence="1">
    <location>
        <begin position="181"/>
        <end position="201"/>
    </location>
</feature>
<evidence type="ECO:0000313" key="3">
    <source>
        <dbReference type="Proteomes" id="UP000260311"/>
    </source>
</evidence>
<dbReference type="EMBL" id="MH375644">
    <property type="protein sequence ID" value="AXC34458.1"/>
    <property type="molecule type" value="Genomic_DNA"/>
</dbReference>
<dbReference type="GeneID" id="55608536"/>
<organism evidence="2 3">
    <name type="scientific">Vibrio phage YC</name>
    <dbReference type="NCBI Taxonomy" id="2267403"/>
    <lineage>
        <taxon>Viruses</taxon>
        <taxon>Duplodnaviria</taxon>
        <taxon>Heunggongvirae</taxon>
        <taxon>Uroviricota</taxon>
        <taxon>Caudoviricetes</taxon>
        <taxon>Pantevenvirales</taxon>
        <taxon>Ackermannviridae</taxon>
        <taxon>Campanilevirus</taxon>
        <taxon>Campanilevirus YC</taxon>
    </lineage>
</organism>
<sequence length="632" mass="71780">MRFSEHHKQIVEAFDGVGYETTLVKKGGADLRYHFTTEDGTEYQFRVRTASKYGALVKRVTLRQKQGSTFKDAFKRIDNVGRVMTTFFDLVASMRKEPLLKETEGIILDFSNKAAPRAKKLIQRIYNSPSARRVQRKWELLGGDQLVNEGDIILIRLGYTAKEVFDGPKGEELVKGKEVDLSGLDLNPTPPQPDPEPEMDVSVDHDRKWNIVVNKVVARLGMDIASMSPNLHAYYLVGWRNGELELYNVRKYEDHGNYFKFVYMGEPLIMQIWEHMETNELMDYDPDEITKKLVRALVDRVDDFKNSVDKSLEREGPKAVSDGGEQLVVNPKRGFKKRFDSMNRKDAKSVVFTINRDGLAGMVDFDQMEYLTDMVAAGGDLEAGFDQFLKDNPSLAGRKFATIRTTILRDLAGSPDLKTIVNADYKEIFSDMGMDHYDRAEEMVSGADRPYDLAGPLSRLLANFDDSIYTYAIEFDADRAYALPEYINLRKNSNPTVLYHEYGHIIEYARQSILKRSLELLKNNVGDKNHPETGYVNIIYPGTNEIGVYTNAYTDDYTAKIYNEIHGAHIIVSKGDDAKFLKKAVSQCVASEVLSMGLQQLVDPVTARRFAAASPVHYQHTVDMLKRITKRG</sequence>
<evidence type="ECO:0000256" key="1">
    <source>
        <dbReference type="SAM" id="MobiDB-lite"/>
    </source>
</evidence>
<dbReference type="KEGG" id="vg:55608536"/>
<evidence type="ECO:0000313" key="2">
    <source>
        <dbReference type="EMBL" id="AXC34458.1"/>
    </source>
</evidence>
<accession>A0A384ZS44</accession>
<keyword evidence="3" id="KW-1185">Reference proteome</keyword>
<proteinExistence type="predicted"/>
<protein>
    <submittedName>
        <fullName evidence="2">Uncharacterized protein</fullName>
    </submittedName>
</protein>